<reference evidence="5 6" key="1">
    <citation type="submission" date="2016-10" db="EMBL/GenBank/DDBJ databases">
        <authorList>
            <person name="Varghese N."/>
            <person name="Submissions S."/>
        </authorList>
    </citation>
    <scope>NUCLEOTIDE SEQUENCE</scope>
    <source>
        <strain evidence="5">BP1-145</strain>
        <strain evidence="6">BP1-148</strain>
    </source>
</reference>
<dbReference type="EMBL" id="FNIW01000004">
    <property type="protein sequence ID" value="SDN87604.1"/>
    <property type="molecule type" value="Genomic_DNA"/>
</dbReference>
<evidence type="ECO:0000313" key="4">
    <source>
        <dbReference type="EMBL" id="SDG36702.1"/>
    </source>
</evidence>
<evidence type="ECO:0000313" key="6">
    <source>
        <dbReference type="Proteomes" id="UP000198779"/>
    </source>
</evidence>
<dbReference type="AlphaFoldDB" id="A0A1H0EYX3"/>
<dbReference type="STRING" id="645274.SAMN04487901_10374"/>
<sequence>MKSRLHILTTLLVALCTVVASAEKLPDRALWASINGAGNASLGDYQQHTGKVLVSWRMLPGDNADTGFDLYRTIGTGAEKKIASNIKNRTCYQDGSASKTADNHYRLTYAGSAETLSSFTLTKAQVSGGLPYISIPLADTKDVYENTSKIVYTANDVSIGDLDGDGEFELVVKRLQSVKDESGNIVSDGSGASYSQQDCLWAVIWDAYKLDGTLLWRVKGGPGVILGNSSSFAVADFDGDGCAEMAVRTCEGTVFGDGTEIPDTNGDGKIDYRTWGNLNTSKPGYLDHYNSAGPEFLSIIDGKTGRELARDNFINRETSESWGDGYWKRACSFRVGVGCFDETGLPSVVLGRGVYGHSVIEAWDWRDGQLTKRWRFDTNDGGTGKDGKKHSTYASQGNHSLNVADLDGDGLDEVMYGSMAVDHDGIGLWNTGLGHGDANHVGKFLPEREGLQMFHCLETGKTMVALHDARDGSVIWKKDATSDNDMGRCLVGDFFPEYPGCEFFYYQGNYIKQDGAETTINTKGQKGGCGMAIWFDGSLSRQLIEDNIVQSPKYGRTFTMYRYSETFINGTKSNPSWYGDLVGDWREEIIVPDNTRLQDIKIFSTWYPTTHKFPWLMTDHCYWMSALNENIGYNQPTNTGYYLGSDLKSDAEAWAEAEKVQNVNIPTAINNAATYKTSVNSSIYNLSGQRVDVSYKGILIKNGKKVYNK</sequence>
<reference evidence="4 7" key="2">
    <citation type="submission" date="2016-10" db="EMBL/GenBank/DDBJ databases">
        <authorList>
            <person name="de Groot N.N."/>
        </authorList>
    </citation>
    <scope>NUCLEOTIDE SEQUENCE [LARGE SCALE GENOMIC DNA]</scope>
    <source>
        <strain evidence="7">BP1-145</strain>
        <strain evidence="4">BP1-148</strain>
    </source>
</reference>
<evidence type="ECO:0000259" key="2">
    <source>
        <dbReference type="Pfam" id="PF18370"/>
    </source>
</evidence>
<dbReference type="Gene3D" id="2.60.40.10">
    <property type="entry name" value="Immunoglobulins"/>
    <property type="match status" value="1"/>
</dbReference>
<evidence type="ECO:0000256" key="1">
    <source>
        <dbReference type="SAM" id="SignalP"/>
    </source>
</evidence>
<dbReference type="InterPro" id="IPR049366">
    <property type="entry name" value="RGL11_C"/>
</dbReference>
<accession>A0A1H0EYX3</accession>
<keyword evidence="4" id="KW-0456">Lyase</keyword>
<feature type="domain" description="Rhamnogalacturonan lyase family 11 C-terminal" evidence="3">
    <location>
        <begin position="132"/>
        <end position="650"/>
    </location>
</feature>
<organism evidence="5 7">
    <name type="scientific">Prevotella communis</name>
    <dbReference type="NCBI Taxonomy" id="2913614"/>
    <lineage>
        <taxon>Bacteria</taxon>
        <taxon>Pseudomonadati</taxon>
        <taxon>Bacteroidota</taxon>
        <taxon>Bacteroidia</taxon>
        <taxon>Bacteroidales</taxon>
        <taxon>Prevotellaceae</taxon>
        <taxon>Prevotella</taxon>
    </lineage>
</organism>
<dbReference type="InterPro" id="IPR013783">
    <property type="entry name" value="Ig-like_fold"/>
</dbReference>
<accession>A0A1G7TNM4</accession>
<dbReference type="GO" id="GO:0016829">
    <property type="term" value="F:lyase activity"/>
    <property type="evidence" value="ECO:0007669"/>
    <property type="project" value="UniProtKB-KW"/>
</dbReference>
<feature type="chain" id="PRO_5041053039" evidence="1">
    <location>
        <begin position="23"/>
        <end position="709"/>
    </location>
</feature>
<dbReference type="Proteomes" id="UP000199134">
    <property type="component" value="Unassembled WGS sequence"/>
</dbReference>
<dbReference type="InterPro" id="IPR034641">
    <property type="entry name" value="RGL11"/>
</dbReference>
<dbReference type="Proteomes" id="UP000198779">
    <property type="component" value="Unassembled WGS sequence"/>
</dbReference>
<name>A0A1H0EYX3_9BACT</name>
<dbReference type="PANTHER" id="PTHR43118:SF1">
    <property type="entry name" value="RHAMNOGALACTURONAN LYASE (EUROFUNG)"/>
    <property type="match status" value="1"/>
</dbReference>
<gene>
    <name evidence="5" type="ORF">SAMN04487900_104124</name>
    <name evidence="4" type="ORF">SAMN04487901_10374</name>
</gene>
<feature type="domain" description="Rhamnogalacturonan I lyase beta-sheet" evidence="2">
    <location>
        <begin position="49"/>
        <end position="102"/>
    </location>
</feature>
<evidence type="ECO:0000313" key="7">
    <source>
        <dbReference type="Proteomes" id="UP000199134"/>
    </source>
</evidence>
<dbReference type="EMBL" id="FNCQ01000003">
    <property type="protein sequence ID" value="SDG36702.1"/>
    <property type="molecule type" value="Genomic_DNA"/>
</dbReference>
<proteinExistence type="predicted"/>
<feature type="signal peptide" evidence="1">
    <location>
        <begin position="1"/>
        <end position="22"/>
    </location>
</feature>
<keyword evidence="1" id="KW-0732">Signal</keyword>
<keyword evidence="6" id="KW-1185">Reference proteome</keyword>
<dbReference type="InterPro" id="IPR041624">
    <property type="entry name" value="RGI_lyase"/>
</dbReference>
<evidence type="ECO:0000259" key="3">
    <source>
        <dbReference type="Pfam" id="PF21348"/>
    </source>
</evidence>
<dbReference type="PANTHER" id="PTHR43118">
    <property type="entry name" value="RHAMNOGALACTURONAN LYASE (EUROFUNG)"/>
    <property type="match status" value="1"/>
</dbReference>
<dbReference type="RefSeq" id="WP_176756927.1">
    <property type="nucleotide sequence ID" value="NZ_FNCQ01000003.1"/>
</dbReference>
<dbReference type="Pfam" id="PF21348">
    <property type="entry name" value="RGL11_C"/>
    <property type="match status" value="1"/>
</dbReference>
<protein>
    <submittedName>
        <fullName evidence="5">Rhamnogalacturonan endolyase</fullName>
    </submittedName>
</protein>
<dbReference type="SUPFAM" id="SSF69318">
    <property type="entry name" value="Integrin alpha N-terminal domain"/>
    <property type="match status" value="1"/>
</dbReference>
<dbReference type="Pfam" id="PF18370">
    <property type="entry name" value="RGI_lyase"/>
    <property type="match status" value="1"/>
</dbReference>
<evidence type="ECO:0000313" key="5">
    <source>
        <dbReference type="EMBL" id="SDN87604.1"/>
    </source>
</evidence>
<dbReference type="InterPro" id="IPR028994">
    <property type="entry name" value="Integrin_alpha_N"/>
</dbReference>